<reference evidence="1" key="1">
    <citation type="submission" date="2021-01" db="EMBL/GenBank/DDBJ databases">
        <title>Whole genome shotgun sequence of Dactylosporangium siamense NBRC 106093.</title>
        <authorList>
            <person name="Komaki H."/>
            <person name="Tamura T."/>
        </authorList>
    </citation>
    <scope>NUCLEOTIDE SEQUENCE</scope>
    <source>
        <strain evidence="1">NBRC 106093</strain>
    </source>
</reference>
<name>A0A919UDL4_9ACTN</name>
<sequence>MLLVITDCRLQPRPSLPEAEEPPMPHVTLHALEHELAGREAVLITELTNAVVSVYGDWARSSVDVRLIGIPAGRWARGGAVVSTAAPSVTFGLREEVFARADAAGVVAKLVAAFTDAVTAAFGDECRDEVLVELVGQPTSRSGLGGQVISDRKAGG</sequence>
<evidence type="ECO:0000313" key="2">
    <source>
        <dbReference type="Proteomes" id="UP000660611"/>
    </source>
</evidence>
<proteinExistence type="predicted"/>
<dbReference type="Proteomes" id="UP000660611">
    <property type="component" value="Unassembled WGS sequence"/>
</dbReference>
<accession>A0A919UDL4</accession>
<comment type="caution">
    <text evidence="1">The sequence shown here is derived from an EMBL/GenBank/DDBJ whole genome shotgun (WGS) entry which is preliminary data.</text>
</comment>
<evidence type="ECO:0000313" key="1">
    <source>
        <dbReference type="EMBL" id="GIG48041.1"/>
    </source>
</evidence>
<dbReference type="EMBL" id="BONQ01000094">
    <property type="protein sequence ID" value="GIG48041.1"/>
    <property type="molecule type" value="Genomic_DNA"/>
</dbReference>
<organism evidence="1 2">
    <name type="scientific">Dactylosporangium siamense</name>
    <dbReference type="NCBI Taxonomy" id="685454"/>
    <lineage>
        <taxon>Bacteria</taxon>
        <taxon>Bacillati</taxon>
        <taxon>Actinomycetota</taxon>
        <taxon>Actinomycetes</taxon>
        <taxon>Micromonosporales</taxon>
        <taxon>Micromonosporaceae</taxon>
        <taxon>Dactylosporangium</taxon>
    </lineage>
</organism>
<dbReference type="InterPro" id="IPR014347">
    <property type="entry name" value="Tautomerase/MIF_sf"/>
</dbReference>
<gene>
    <name evidence="1" type="ORF">Dsi01nite_060820</name>
</gene>
<keyword evidence="2" id="KW-1185">Reference proteome</keyword>
<dbReference type="AlphaFoldDB" id="A0A919UDL4"/>
<protein>
    <submittedName>
        <fullName evidence="1">Uncharacterized protein</fullName>
    </submittedName>
</protein>
<dbReference type="Gene3D" id="3.30.429.10">
    <property type="entry name" value="Macrophage Migration Inhibitory Factor"/>
    <property type="match status" value="1"/>
</dbReference>